<dbReference type="FunFam" id="1.10.8.50:FF:000001">
    <property type="entry name" value="30S ribosomal protein S13"/>
    <property type="match status" value="1"/>
</dbReference>
<accession>A0A1G2PFE1</accession>
<proteinExistence type="inferred from homology"/>
<dbReference type="GO" id="GO:0000049">
    <property type="term" value="F:tRNA binding"/>
    <property type="evidence" value="ECO:0007669"/>
    <property type="project" value="UniProtKB-UniRule"/>
</dbReference>
<keyword evidence="5 7" id="KW-0687">Ribonucleoprotein</keyword>
<comment type="similarity">
    <text evidence="1 7 8">Belongs to the universal ribosomal protein uS13 family.</text>
</comment>
<dbReference type="HAMAP" id="MF_01315">
    <property type="entry name" value="Ribosomal_uS13"/>
    <property type="match status" value="1"/>
</dbReference>
<dbReference type="InterPro" id="IPR001892">
    <property type="entry name" value="Ribosomal_uS13"/>
</dbReference>
<dbReference type="GO" id="GO:0015935">
    <property type="term" value="C:small ribosomal subunit"/>
    <property type="evidence" value="ECO:0007669"/>
    <property type="project" value="TreeGrafter"/>
</dbReference>
<dbReference type="GO" id="GO:0006412">
    <property type="term" value="P:translation"/>
    <property type="evidence" value="ECO:0007669"/>
    <property type="project" value="UniProtKB-UniRule"/>
</dbReference>
<dbReference type="InterPro" id="IPR010979">
    <property type="entry name" value="Ribosomal_uS13-like_H2TH"/>
</dbReference>
<dbReference type="AlphaFoldDB" id="A0A1G2PFE1"/>
<evidence type="ECO:0000256" key="6">
    <source>
        <dbReference type="ARBA" id="ARBA00035166"/>
    </source>
</evidence>
<dbReference type="Gene3D" id="4.10.910.10">
    <property type="entry name" value="30s ribosomal protein s13, domain 2"/>
    <property type="match status" value="1"/>
</dbReference>
<dbReference type="EMBL" id="MHSR01000008">
    <property type="protein sequence ID" value="OHA47056.1"/>
    <property type="molecule type" value="Genomic_DNA"/>
</dbReference>
<comment type="caution">
    <text evidence="9">The sequence shown here is derived from an EMBL/GenBank/DDBJ whole genome shotgun (WGS) entry which is preliminary data.</text>
</comment>
<dbReference type="Gene3D" id="1.10.8.50">
    <property type="match status" value="1"/>
</dbReference>
<gene>
    <name evidence="7" type="primary">rpsM</name>
    <name evidence="9" type="ORF">A2828_03740</name>
</gene>
<sequence length="128" mass="14550">MPRIAGINIPENKNIEISLCSIYGIGRSRARGILKAAQVNAQRKTSELSAVEVARIRDFIEKNYRVEGELRQEKLANIKLLKDIASYRGIRHAKRLPVRGQRTKTNSRTIRGNVRRTVGSGRRKLEKT</sequence>
<organism evidence="9 10">
    <name type="scientific">Candidatus Terrybacteria bacterium RIFCSPHIGHO2_01_FULL_43_35</name>
    <dbReference type="NCBI Taxonomy" id="1802361"/>
    <lineage>
        <taxon>Bacteria</taxon>
        <taxon>Candidatus Terryibacteriota</taxon>
    </lineage>
</organism>
<name>A0A1G2PFE1_9BACT</name>
<dbReference type="GO" id="GO:0003735">
    <property type="term" value="F:structural constituent of ribosome"/>
    <property type="evidence" value="ECO:0007669"/>
    <property type="project" value="InterPro"/>
</dbReference>
<dbReference type="NCBIfam" id="TIGR03631">
    <property type="entry name" value="uS13_bact"/>
    <property type="match status" value="1"/>
</dbReference>
<evidence type="ECO:0000313" key="10">
    <source>
        <dbReference type="Proteomes" id="UP000178869"/>
    </source>
</evidence>
<reference evidence="9 10" key="1">
    <citation type="journal article" date="2016" name="Nat. Commun.">
        <title>Thousands of microbial genomes shed light on interconnected biogeochemical processes in an aquifer system.</title>
        <authorList>
            <person name="Anantharaman K."/>
            <person name="Brown C.T."/>
            <person name="Hug L.A."/>
            <person name="Sharon I."/>
            <person name="Castelle C.J."/>
            <person name="Probst A.J."/>
            <person name="Thomas B.C."/>
            <person name="Singh A."/>
            <person name="Wilkins M.J."/>
            <person name="Karaoz U."/>
            <person name="Brodie E.L."/>
            <person name="Williams K.H."/>
            <person name="Hubbard S.S."/>
            <person name="Banfield J.F."/>
        </authorList>
    </citation>
    <scope>NUCLEOTIDE SEQUENCE [LARGE SCALE GENOMIC DNA]</scope>
</reference>
<dbReference type="PIRSF" id="PIRSF002134">
    <property type="entry name" value="Ribosomal_S13"/>
    <property type="match status" value="1"/>
</dbReference>
<keyword evidence="2 7" id="KW-0699">rRNA-binding</keyword>
<dbReference type="PROSITE" id="PS50159">
    <property type="entry name" value="RIBOSOMAL_S13_2"/>
    <property type="match status" value="1"/>
</dbReference>
<dbReference type="InterPro" id="IPR027437">
    <property type="entry name" value="Rbsml_uS13_C"/>
</dbReference>
<evidence type="ECO:0000256" key="4">
    <source>
        <dbReference type="ARBA" id="ARBA00022980"/>
    </source>
</evidence>
<evidence type="ECO:0000256" key="5">
    <source>
        <dbReference type="ARBA" id="ARBA00023274"/>
    </source>
</evidence>
<dbReference type="Proteomes" id="UP000178869">
    <property type="component" value="Unassembled WGS sequence"/>
</dbReference>
<dbReference type="InterPro" id="IPR019980">
    <property type="entry name" value="Ribosomal_uS13_bac-type"/>
</dbReference>
<dbReference type="Pfam" id="PF00416">
    <property type="entry name" value="Ribosomal_S13"/>
    <property type="match status" value="1"/>
</dbReference>
<evidence type="ECO:0000256" key="7">
    <source>
        <dbReference type="HAMAP-Rule" id="MF_01315"/>
    </source>
</evidence>
<dbReference type="GO" id="GO:0005829">
    <property type="term" value="C:cytosol"/>
    <property type="evidence" value="ECO:0007669"/>
    <property type="project" value="TreeGrafter"/>
</dbReference>
<evidence type="ECO:0000256" key="3">
    <source>
        <dbReference type="ARBA" id="ARBA00022884"/>
    </source>
</evidence>
<evidence type="ECO:0000256" key="1">
    <source>
        <dbReference type="ARBA" id="ARBA00008080"/>
    </source>
</evidence>
<protein>
    <recommendedName>
        <fullName evidence="6 7">Small ribosomal subunit protein uS13</fullName>
    </recommendedName>
</protein>
<keyword evidence="3 7" id="KW-0694">RNA-binding</keyword>
<dbReference type="GO" id="GO:0019843">
    <property type="term" value="F:rRNA binding"/>
    <property type="evidence" value="ECO:0007669"/>
    <property type="project" value="UniProtKB-UniRule"/>
</dbReference>
<dbReference type="PANTHER" id="PTHR10871">
    <property type="entry name" value="30S RIBOSOMAL PROTEIN S13/40S RIBOSOMAL PROTEIN S18"/>
    <property type="match status" value="1"/>
</dbReference>
<dbReference type="PANTHER" id="PTHR10871:SF1">
    <property type="entry name" value="SMALL RIBOSOMAL SUBUNIT PROTEIN US13M"/>
    <property type="match status" value="1"/>
</dbReference>
<evidence type="ECO:0000313" key="9">
    <source>
        <dbReference type="EMBL" id="OHA47056.1"/>
    </source>
</evidence>
<dbReference type="SUPFAM" id="SSF46946">
    <property type="entry name" value="S13-like H2TH domain"/>
    <property type="match status" value="1"/>
</dbReference>
<comment type="function">
    <text evidence="7">Located at the top of the head of the 30S subunit, it contacts several helices of the 16S rRNA. In the 70S ribosome it contacts the 23S rRNA (bridge B1a) and protein L5 of the 50S subunit (bridge B1b), connecting the 2 subunits; these bridges are implicated in subunit movement. Contacts the tRNAs in the A and P-sites.</text>
</comment>
<comment type="subunit">
    <text evidence="7">Part of the 30S ribosomal subunit. Forms a loose heterodimer with protein S19. Forms two bridges to the 50S subunit in the 70S ribosome.</text>
</comment>
<evidence type="ECO:0000256" key="8">
    <source>
        <dbReference type="RuleBase" id="RU003830"/>
    </source>
</evidence>
<keyword evidence="7" id="KW-0820">tRNA-binding</keyword>
<keyword evidence="4 7" id="KW-0689">Ribosomal protein</keyword>
<evidence type="ECO:0000256" key="2">
    <source>
        <dbReference type="ARBA" id="ARBA00022730"/>
    </source>
</evidence>